<reference evidence="1 2" key="1">
    <citation type="submission" date="2024-06" db="EMBL/GenBank/DDBJ databases">
        <title>The draft genome of Grus japonensis, version 3.</title>
        <authorList>
            <person name="Nabeshima K."/>
            <person name="Suzuki S."/>
            <person name="Onuma M."/>
        </authorList>
    </citation>
    <scope>NUCLEOTIDE SEQUENCE [LARGE SCALE GENOMIC DNA]</scope>
    <source>
        <strain evidence="1 2">451A</strain>
    </source>
</reference>
<keyword evidence="2" id="KW-1185">Reference proteome</keyword>
<evidence type="ECO:0000313" key="1">
    <source>
        <dbReference type="EMBL" id="GAB0190373.1"/>
    </source>
</evidence>
<organism evidence="1 2">
    <name type="scientific">Grus japonensis</name>
    <name type="common">Japanese crane</name>
    <name type="synonym">Red-crowned crane</name>
    <dbReference type="NCBI Taxonomy" id="30415"/>
    <lineage>
        <taxon>Eukaryota</taxon>
        <taxon>Metazoa</taxon>
        <taxon>Chordata</taxon>
        <taxon>Craniata</taxon>
        <taxon>Vertebrata</taxon>
        <taxon>Euteleostomi</taxon>
        <taxon>Archelosauria</taxon>
        <taxon>Archosauria</taxon>
        <taxon>Dinosauria</taxon>
        <taxon>Saurischia</taxon>
        <taxon>Theropoda</taxon>
        <taxon>Coelurosauria</taxon>
        <taxon>Aves</taxon>
        <taxon>Neognathae</taxon>
        <taxon>Neoaves</taxon>
        <taxon>Gruiformes</taxon>
        <taxon>Gruidae</taxon>
        <taxon>Grus</taxon>
    </lineage>
</organism>
<dbReference type="EMBL" id="BAAFJT010000005">
    <property type="protein sequence ID" value="GAB0190373.1"/>
    <property type="molecule type" value="Genomic_DNA"/>
</dbReference>
<accession>A0ABC9WY77</accession>
<dbReference type="AlphaFoldDB" id="A0ABC9WY77"/>
<gene>
    <name evidence="1" type="ORF">GRJ2_001502600</name>
</gene>
<protein>
    <submittedName>
        <fullName evidence="1">Uncharacterized protein</fullName>
    </submittedName>
</protein>
<evidence type="ECO:0000313" key="2">
    <source>
        <dbReference type="Proteomes" id="UP001623348"/>
    </source>
</evidence>
<dbReference type="Proteomes" id="UP001623348">
    <property type="component" value="Unassembled WGS sequence"/>
</dbReference>
<comment type="caution">
    <text evidence="1">The sequence shown here is derived from an EMBL/GenBank/DDBJ whole genome shotgun (WGS) entry which is preliminary data.</text>
</comment>
<name>A0ABC9WY77_GRUJA</name>
<proteinExistence type="predicted"/>
<sequence>MCCNLREAWRWAERSLHELLRTVFSAPQPVWKFLGETKGGTSCSVPQVNMPFENQENVQFSSLLCA</sequence>